<dbReference type="Proteomes" id="UP000201918">
    <property type="component" value="Segment"/>
</dbReference>
<organism evidence="1 2">
    <name type="scientific">Delftia phage IME-DE1</name>
    <dbReference type="NCBI Taxonomy" id="1647385"/>
    <lineage>
        <taxon>Viruses</taxon>
        <taxon>Duplodnaviria</taxon>
        <taxon>Heunggongvirae</taxon>
        <taxon>Uroviricota</taxon>
        <taxon>Caudoviricetes</taxon>
        <taxon>Autographivirales</taxon>
        <taxon>Autotranscriptaviridae</taxon>
        <taxon>Piedvirus</taxon>
        <taxon>Piedvirus IMEDE1</taxon>
    </lineage>
</organism>
<sequence length="49" mass="4882">MKDKLKAALKSKRFWAGVSAVAGAVLGVTGALTVDAVSSVVCSVLTCTA</sequence>
<name>A0A0F7ILP0_9CAUD</name>
<dbReference type="KEGG" id="vg:26520522"/>
<evidence type="ECO:0000313" key="1">
    <source>
        <dbReference type="EMBL" id="AKG94473.1"/>
    </source>
</evidence>
<protein>
    <submittedName>
        <fullName evidence="1">Uncharacterized protein</fullName>
    </submittedName>
</protein>
<evidence type="ECO:0000313" key="2">
    <source>
        <dbReference type="Proteomes" id="UP000201918"/>
    </source>
</evidence>
<accession>A0A0F7ILP0</accession>
<dbReference type="EMBL" id="KR153873">
    <property type="protein sequence ID" value="AKG94473.1"/>
    <property type="molecule type" value="Genomic_DNA"/>
</dbReference>
<keyword evidence="2" id="KW-1185">Reference proteome</keyword>
<dbReference type="RefSeq" id="YP_009191793.1">
    <property type="nucleotide sequence ID" value="NC_028702.1"/>
</dbReference>
<dbReference type="GeneID" id="26520522"/>
<reference evidence="1 2" key="1">
    <citation type="submission" date="2015-04" db="EMBL/GenBank/DDBJ databases">
        <title>Isolation and genomic analysis of Delftia bacteriophage IME-DE1.</title>
        <authorList>
            <person name="Kang H."/>
        </authorList>
    </citation>
    <scope>NUCLEOTIDE SEQUENCE [LARGE SCALE GENOMIC DNA]</scope>
</reference>
<proteinExistence type="predicted"/>